<keyword evidence="3" id="KW-1185">Reference proteome</keyword>
<reference evidence="3" key="1">
    <citation type="submission" date="2011-04" db="EMBL/GenBank/DDBJ databases">
        <title>Genome sequence of Solibacillus silvestris StLB046.</title>
        <authorList>
            <person name="Morohoshi T."/>
            <person name="Someya N."/>
            <person name="Ikeda T."/>
        </authorList>
    </citation>
    <scope>NUCLEOTIDE SEQUENCE [LARGE SCALE GENOMIC DNA]</scope>
    <source>
        <strain evidence="3">StLB046</strain>
    </source>
</reference>
<name>F2F545_SOLSS</name>
<dbReference type="EMBL" id="AP012157">
    <property type="protein sequence ID" value="BAK17010.1"/>
    <property type="molecule type" value="Genomic_DNA"/>
</dbReference>
<proteinExistence type="predicted"/>
<protein>
    <submittedName>
        <fullName evidence="2">ABC-type Co2+ transport system, periplasmic component</fullName>
    </submittedName>
</protein>
<keyword evidence="1" id="KW-0812">Transmembrane</keyword>
<evidence type="ECO:0000313" key="3">
    <source>
        <dbReference type="Proteomes" id="UP000006691"/>
    </source>
</evidence>
<dbReference type="STRING" id="1002809.SSIL_2587"/>
<evidence type="ECO:0000256" key="1">
    <source>
        <dbReference type="SAM" id="Phobius"/>
    </source>
</evidence>
<dbReference type="HOGENOM" id="CLU_2083307_0_0_9"/>
<keyword evidence="1" id="KW-0472">Membrane</keyword>
<reference evidence="2 3" key="2">
    <citation type="journal article" date="2012" name="J. Biosci. Bioeng.">
        <title>Complete genome sequence and characterization of the N-acylhomoserine lactone-degrading gene of the potato leaf-associated Solibacillus silvestris.</title>
        <authorList>
            <person name="Morohoshi T."/>
            <person name="Tominaga Y."/>
            <person name="Someya N."/>
            <person name="Ikeda T."/>
        </authorList>
    </citation>
    <scope>NUCLEOTIDE SEQUENCE [LARGE SCALE GENOMIC DNA]</scope>
    <source>
        <strain evidence="2 3">StLB046</strain>
    </source>
</reference>
<gene>
    <name evidence="2" type="ordered locus">SSIL_2587</name>
</gene>
<accession>F2F545</accession>
<sequence>MKQSTYLMGAVLLGLSVVISAFILSNSTNIPNSDIDSQYVNSSIPDLMTITQLADYLQISEQSIEIIISNDDSLREGLSSYDTYQFIPYVLLDNQKRFMKTEIDAWLKYRNDNRLNY</sequence>
<feature type="transmembrane region" description="Helical" evidence="1">
    <location>
        <begin position="6"/>
        <end position="24"/>
    </location>
</feature>
<evidence type="ECO:0000313" key="2">
    <source>
        <dbReference type="EMBL" id="BAK17010.1"/>
    </source>
</evidence>
<dbReference type="RefSeq" id="WP_014824223.1">
    <property type="nucleotide sequence ID" value="NC_018065.1"/>
</dbReference>
<dbReference type="AlphaFoldDB" id="F2F545"/>
<dbReference type="Proteomes" id="UP000006691">
    <property type="component" value="Chromosome"/>
</dbReference>
<organism evidence="2 3">
    <name type="scientific">Solibacillus silvestris (strain StLB046)</name>
    <name type="common">Bacillus silvestris</name>
    <dbReference type="NCBI Taxonomy" id="1002809"/>
    <lineage>
        <taxon>Bacteria</taxon>
        <taxon>Bacillati</taxon>
        <taxon>Bacillota</taxon>
        <taxon>Bacilli</taxon>
        <taxon>Bacillales</taxon>
        <taxon>Caryophanaceae</taxon>
        <taxon>Solibacillus</taxon>
    </lineage>
</organism>
<keyword evidence="1" id="KW-1133">Transmembrane helix</keyword>
<dbReference type="KEGG" id="siv:SSIL_2587"/>